<proteinExistence type="inferred from homology"/>
<evidence type="ECO:0000313" key="3">
    <source>
        <dbReference type="Proteomes" id="UP000286208"/>
    </source>
</evidence>
<keyword evidence="3" id="KW-1185">Reference proteome</keyword>
<organism evidence="2 3">
    <name type="scientific">Prescottella agglutinans</name>
    <dbReference type="NCBI Taxonomy" id="1644129"/>
    <lineage>
        <taxon>Bacteria</taxon>
        <taxon>Bacillati</taxon>
        <taxon>Actinomycetota</taxon>
        <taxon>Actinomycetes</taxon>
        <taxon>Mycobacteriales</taxon>
        <taxon>Nocardiaceae</taxon>
        <taxon>Prescottella</taxon>
    </lineage>
</organism>
<evidence type="ECO:0000256" key="1">
    <source>
        <dbReference type="RuleBase" id="RU362001"/>
    </source>
</evidence>
<dbReference type="InterPro" id="IPR010310">
    <property type="entry name" value="T7SS_ESAT-6-like"/>
</dbReference>
<dbReference type="Proteomes" id="UP000286208">
    <property type="component" value="Unassembled WGS sequence"/>
</dbReference>
<dbReference type="AlphaFoldDB" id="A0A438BKT2"/>
<dbReference type="Pfam" id="PF06013">
    <property type="entry name" value="WXG100"/>
    <property type="match status" value="1"/>
</dbReference>
<name>A0A438BKT2_9NOCA</name>
<dbReference type="InterPro" id="IPR036689">
    <property type="entry name" value="ESAT-6-like_sf"/>
</dbReference>
<dbReference type="EMBL" id="RKLP01000001">
    <property type="protein sequence ID" value="RVW11563.1"/>
    <property type="molecule type" value="Genomic_DNA"/>
</dbReference>
<protein>
    <recommendedName>
        <fullName evidence="1">ESAT-6-like protein</fullName>
    </recommendedName>
</protein>
<sequence length="94" mass="10181">MGAASTQLDTMKDELDGLLKRVRSEVDGIRGGWQGGAAIAFHNLMEQWENSSNKINDALRSISENLKSNSVKFDTAQQDHTAAINSVASSLNMS</sequence>
<dbReference type="Gene3D" id="1.10.287.1060">
    <property type="entry name" value="ESAT-6-like"/>
    <property type="match status" value="1"/>
</dbReference>
<comment type="caution">
    <text evidence="2">The sequence shown here is derived from an EMBL/GenBank/DDBJ whole genome shotgun (WGS) entry which is preliminary data.</text>
</comment>
<dbReference type="OrthoDB" id="4554345at2"/>
<dbReference type="SUPFAM" id="SSF140453">
    <property type="entry name" value="EsxAB dimer-like"/>
    <property type="match status" value="1"/>
</dbReference>
<reference evidence="2 3" key="1">
    <citation type="submission" date="2018-11" db="EMBL/GenBank/DDBJ databases">
        <title>Rhodococcus spongicola sp. nov. and Rhodococcus xishaensis sp. nov. from marine sponges.</title>
        <authorList>
            <person name="Li L."/>
            <person name="Lin H.W."/>
        </authorList>
    </citation>
    <scope>NUCLEOTIDE SEQUENCE [LARGE SCALE GENOMIC DNA]</scope>
    <source>
        <strain evidence="2 3">CCTCC AB2014297</strain>
    </source>
</reference>
<evidence type="ECO:0000313" key="2">
    <source>
        <dbReference type="EMBL" id="RVW11563.1"/>
    </source>
</evidence>
<gene>
    <name evidence="2" type="ORF">EGT67_03950</name>
</gene>
<dbReference type="NCBIfam" id="TIGR03930">
    <property type="entry name" value="WXG100_ESAT6"/>
    <property type="match status" value="1"/>
</dbReference>
<accession>A0A438BKT2</accession>
<comment type="similarity">
    <text evidence="1">Belongs to the WXG100 family.</text>
</comment>